<feature type="transmembrane region" description="Helical" evidence="1">
    <location>
        <begin position="85"/>
        <end position="104"/>
    </location>
</feature>
<feature type="transmembrane region" description="Helical" evidence="1">
    <location>
        <begin position="14"/>
        <end position="35"/>
    </location>
</feature>
<gene>
    <name evidence="2" type="ORF">CGOC_LOCUS12210</name>
</gene>
<accession>A0A3P7QTC7</accession>
<protein>
    <submittedName>
        <fullName evidence="2">Uncharacterized protein</fullName>
    </submittedName>
</protein>
<sequence length="171" mass="19494">MDESTLTLTPCGEFALVIGESLPLLFFSVLNMMLVQGGFPRFERNSVVSWLFILKIIISVLTVVAMTVSLPLALLMRFHLKPVLLIEYGILAFVWTIYAGLWTYSKIAMSWTRTRGLTISIFLASKMFYIITLNRWLLYGVKDPRTYIPLTVSIAQTIGSIGNLIEWRKHK</sequence>
<organism evidence="2 3">
    <name type="scientific">Cylicostephanus goldi</name>
    <name type="common">Nematode worm</name>
    <dbReference type="NCBI Taxonomy" id="71465"/>
    <lineage>
        <taxon>Eukaryota</taxon>
        <taxon>Metazoa</taxon>
        <taxon>Ecdysozoa</taxon>
        <taxon>Nematoda</taxon>
        <taxon>Chromadorea</taxon>
        <taxon>Rhabditida</taxon>
        <taxon>Rhabditina</taxon>
        <taxon>Rhabditomorpha</taxon>
        <taxon>Strongyloidea</taxon>
        <taxon>Strongylidae</taxon>
        <taxon>Cylicostephanus</taxon>
    </lineage>
</organism>
<keyword evidence="1" id="KW-0472">Membrane</keyword>
<feature type="transmembrane region" description="Helical" evidence="1">
    <location>
        <begin position="116"/>
        <end position="134"/>
    </location>
</feature>
<evidence type="ECO:0000256" key="1">
    <source>
        <dbReference type="SAM" id="Phobius"/>
    </source>
</evidence>
<dbReference type="OrthoDB" id="5859755at2759"/>
<dbReference type="Proteomes" id="UP000271889">
    <property type="component" value="Unassembled WGS sequence"/>
</dbReference>
<keyword evidence="1" id="KW-1133">Transmembrane helix</keyword>
<dbReference type="AlphaFoldDB" id="A0A3P7QTC7"/>
<evidence type="ECO:0000313" key="2">
    <source>
        <dbReference type="EMBL" id="VDN32809.1"/>
    </source>
</evidence>
<dbReference type="EMBL" id="UYRV01121481">
    <property type="protein sequence ID" value="VDN32809.1"/>
    <property type="molecule type" value="Genomic_DNA"/>
</dbReference>
<proteinExistence type="predicted"/>
<evidence type="ECO:0000313" key="3">
    <source>
        <dbReference type="Proteomes" id="UP000271889"/>
    </source>
</evidence>
<name>A0A3P7QTC7_CYLGO</name>
<reference evidence="2 3" key="1">
    <citation type="submission" date="2018-11" db="EMBL/GenBank/DDBJ databases">
        <authorList>
            <consortium name="Pathogen Informatics"/>
        </authorList>
    </citation>
    <scope>NUCLEOTIDE SEQUENCE [LARGE SCALE GENOMIC DNA]</scope>
</reference>
<feature type="transmembrane region" description="Helical" evidence="1">
    <location>
        <begin position="47"/>
        <end position="73"/>
    </location>
</feature>
<keyword evidence="3" id="KW-1185">Reference proteome</keyword>
<keyword evidence="1" id="KW-0812">Transmembrane</keyword>